<dbReference type="AlphaFoldDB" id="A0AA38GHI7"/>
<comment type="caution">
    <text evidence="1">The sequence shown here is derived from an EMBL/GenBank/DDBJ whole genome shotgun (WGS) entry which is preliminary data.</text>
</comment>
<accession>A0AA38GHI7</accession>
<sequence>NKEEHVIFPLIDGKFARYVEPLSEEDLKKIYMHTIRDLEVLEPSKEGVLQWDDAQSMSDTTSFTCDKWAYGTYEM</sequence>
<dbReference type="EMBL" id="JAHRHJ020000003">
    <property type="protein sequence ID" value="KAH9323769.1"/>
    <property type="molecule type" value="Genomic_DNA"/>
</dbReference>
<reference evidence="1 2" key="1">
    <citation type="journal article" date="2021" name="Nat. Plants">
        <title>The Taxus genome provides insights into paclitaxel biosynthesis.</title>
        <authorList>
            <person name="Xiong X."/>
            <person name="Gou J."/>
            <person name="Liao Q."/>
            <person name="Li Y."/>
            <person name="Zhou Q."/>
            <person name="Bi G."/>
            <person name="Li C."/>
            <person name="Du R."/>
            <person name="Wang X."/>
            <person name="Sun T."/>
            <person name="Guo L."/>
            <person name="Liang H."/>
            <person name="Lu P."/>
            <person name="Wu Y."/>
            <person name="Zhang Z."/>
            <person name="Ro D.K."/>
            <person name="Shang Y."/>
            <person name="Huang S."/>
            <person name="Yan J."/>
        </authorList>
    </citation>
    <scope>NUCLEOTIDE SEQUENCE [LARGE SCALE GENOMIC DNA]</scope>
    <source>
        <strain evidence="1">Ta-2019</strain>
    </source>
</reference>
<protein>
    <submittedName>
        <fullName evidence="1">Uncharacterized protein</fullName>
    </submittedName>
</protein>
<feature type="non-terminal residue" evidence="1">
    <location>
        <position position="75"/>
    </location>
</feature>
<feature type="non-terminal residue" evidence="1">
    <location>
        <position position="1"/>
    </location>
</feature>
<name>A0AA38GHI7_TAXCH</name>
<dbReference type="Proteomes" id="UP000824469">
    <property type="component" value="Unassembled WGS sequence"/>
</dbReference>
<proteinExistence type="predicted"/>
<evidence type="ECO:0000313" key="2">
    <source>
        <dbReference type="Proteomes" id="UP000824469"/>
    </source>
</evidence>
<gene>
    <name evidence="1" type="ORF">KI387_018408</name>
</gene>
<organism evidence="1 2">
    <name type="scientific">Taxus chinensis</name>
    <name type="common">Chinese yew</name>
    <name type="synonym">Taxus wallichiana var. chinensis</name>
    <dbReference type="NCBI Taxonomy" id="29808"/>
    <lineage>
        <taxon>Eukaryota</taxon>
        <taxon>Viridiplantae</taxon>
        <taxon>Streptophyta</taxon>
        <taxon>Embryophyta</taxon>
        <taxon>Tracheophyta</taxon>
        <taxon>Spermatophyta</taxon>
        <taxon>Pinopsida</taxon>
        <taxon>Pinidae</taxon>
        <taxon>Conifers II</taxon>
        <taxon>Cupressales</taxon>
        <taxon>Taxaceae</taxon>
        <taxon>Taxus</taxon>
    </lineage>
</organism>
<keyword evidence="2" id="KW-1185">Reference proteome</keyword>
<evidence type="ECO:0000313" key="1">
    <source>
        <dbReference type="EMBL" id="KAH9323769.1"/>
    </source>
</evidence>